<feature type="active site" description="Proton donor" evidence="10">
    <location>
        <position position="115"/>
    </location>
</feature>
<dbReference type="FunFam" id="3.20.20.70:FF:000159">
    <property type="entry name" value="tRNA-dihydrouridine synthase 4"/>
    <property type="match status" value="1"/>
</dbReference>
<dbReference type="InterPro" id="IPR013785">
    <property type="entry name" value="Aldolase_TIM"/>
</dbReference>
<dbReference type="OrthoDB" id="9977870at2759"/>
<name>A0A813MXP5_9BILA</name>
<dbReference type="GO" id="GO:0102266">
    <property type="term" value="F:tRNA-dihydrouridine20a synthase activity"/>
    <property type="evidence" value="ECO:0007669"/>
    <property type="project" value="UniProtKB-ARBA"/>
</dbReference>
<evidence type="ECO:0000256" key="1">
    <source>
        <dbReference type="ARBA" id="ARBA00001917"/>
    </source>
</evidence>
<evidence type="ECO:0000256" key="3">
    <source>
        <dbReference type="ARBA" id="ARBA00022643"/>
    </source>
</evidence>
<dbReference type="InterPro" id="IPR001269">
    <property type="entry name" value="DUS_fam"/>
</dbReference>
<comment type="function">
    <text evidence="9">Catalyzes the synthesis of dihydrouridine, a modified base found in the D-loop of most tRNAs.</text>
</comment>
<evidence type="ECO:0000313" key="13">
    <source>
        <dbReference type="EMBL" id="CAF0729634.1"/>
    </source>
</evidence>
<keyword evidence="6" id="KW-0521">NADP</keyword>
<keyword evidence="11" id="KW-0547">Nucleotide-binding</keyword>
<keyword evidence="14" id="KW-1185">Reference proteome</keyword>
<evidence type="ECO:0000256" key="4">
    <source>
        <dbReference type="ARBA" id="ARBA00022664"/>
    </source>
</evidence>
<sequence>MAIDSDNPVKLFEYKKPLDLFESSDMVKICAPMVRYTKLQFRELIRKYDCDLAYTPMIMSNSFTRSQKARDIEFTTNSTDRPLIVQFAANNTNDFATAAQFVRDCSDGVELNCGCPQKWAIQEGVGAGLIDKNDLVCEMVKEARKRLNYDKDFTVAVKIRLHEDLSKTIDLCRQLESAGCSYLTIHARTKHERHEPIHLDQLILVADCVKQMPVVANGDLFTLEDCKRISKQANIRGVMCARGLLENPALFAGYETTPIECIKDWINISLNIGTPFQYFHQVLSQMLQNILIKSERRYFNTLISTSSVLDFLNENIFFKET</sequence>
<dbReference type="EMBL" id="CAJNOC010000224">
    <property type="protein sequence ID" value="CAF0729634.1"/>
    <property type="molecule type" value="Genomic_DNA"/>
</dbReference>
<feature type="binding site" evidence="11">
    <location>
        <begin position="241"/>
        <end position="242"/>
    </location>
    <ligand>
        <name>FMN</name>
        <dbReference type="ChEBI" id="CHEBI:58210"/>
    </ligand>
</feature>
<dbReference type="GO" id="GO:0102267">
    <property type="term" value="F:tRNA-dihydrouridine20b synthase activity"/>
    <property type="evidence" value="ECO:0007669"/>
    <property type="project" value="UniProtKB-ARBA"/>
</dbReference>
<keyword evidence="5 9" id="KW-0819">tRNA processing</keyword>
<evidence type="ECO:0000256" key="7">
    <source>
        <dbReference type="ARBA" id="ARBA00023002"/>
    </source>
</evidence>
<comment type="similarity">
    <text evidence="9">Belongs to the dus family.</text>
</comment>
<dbReference type="CDD" id="cd02801">
    <property type="entry name" value="DUS_like_FMN"/>
    <property type="match status" value="1"/>
</dbReference>
<comment type="cofactor">
    <cofactor evidence="1 9 11">
        <name>FMN</name>
        <dbReference type="ChEBI" id="CHEBI:58210"/>
    </cofactor>
</comment>
<dbReference type="GO" id="GO:0050660">
    <property type="term" value="F:flavin adenine dinucleotide binding"/>
    <property type="evidence" value="ECO:0007669"/>
    <property type="project" value="InterPro"/>
</dbReference>
<gene>
    <name evidence="13" type="ORF">OXX778_LOCUS2758</name>
</gene>
<organism evidence="13 14">
    <name type="scientific">Brachionus calyciflorus</name>
    <dbReference type="NCBI Taxonomy" id="104777"/>
    <lineage>
        <taxon>Eukaryota</taxon>
        <taxon>Metazoa</taxon>
        <taxon>Spiralia</taxon>
        <taxon>Gnathifera</taxon>
        <taxon>Rotifera</taxon>
        <taxon>Eurotatoria</taxon>
        <taxon>Monogononta</taxon>
        <taxon>Pseudotrocha</taxon>
        <taxon>Ploima</taxon>
        <taxon>Brachionidae</taxon>
        <taxon>Brachionus</taxon>
    </lineage>
</organism>
<keyword evidence="4" id="KW-0507">mRNA processing</keyword>
<feature type="binding site" evidence="11">
    <location>
        <position position="86"/>
    </location>
    <ligand>
        <name>FMN</name>
        <dbReference type="ChEBI" id="CHEBI:58210"/>
    </ligand>
</feature>
<evidence type="ECO:0000259" key="12">
    <source>
        <dbReference type="Pfam" id="PF01207"/>
    </source>
</evidence>
<feature type="binding site" evidence="11">
    <location>
        <position position="186"/>
    </location>
    <ligand>
        <name>FMN</name>
        <dbReference type="ChEBI" id="CHEBI:58210"/>
    </ligand>
</feature>
<comment type="caution">
    <text evidence="13">The sequence shown here is derived from an EMBL/GenBank/DDBJ whole genome shotgun (WGS) entry which is preliminary data.</text>
</comment>
<dbReference type="AlphaFoldDB" id="A0A813MXP5"/>
<feature type="binding site" evidence="11">
    <location>
        <begin position="32"/>
        <end position="34"/>
    </location>
    <ligand>
        <name>FMN</name>
        <dbReference type="ChEBI" id="CHEBI:58210"/>
    </ligand>
</feature>
<evidence type="ECO:0000256" key="8">
    <source>
        <dbReference type="ARBA" id="ARBA00023027"/>
    </source>
</evidence>
<keyword evidence="8" id="KW-0520">NAD</keyword>
<evidence type="ECO:0000256" key="10">
    <source>
        <dbReference type="PIRSR" id="PIRSR006621-1"/>
    </source>
</evidence>
<dbReference type="GO" id="GO:0006397">
    <property type="term" value="P:mRNA processing"/>
    <property type="evidence" value="ECO:0007669"/>
    <property type="project" value="UniProtKB-KW"/>
</dbReference>
<dbReference type="PIRSF" id="PIRSF006621">
    <property type="entry name" value="Dus"/>
    <property type="match status" value="1"/>
</dbReference>
<dbReference type="Gene3D" id="3.20.20.70">
    <property type="entry name" value="Aldolase class I"/>
    <property type="match status" value="1"/>
</dbReference>
<dbReference type="InterPro" id="IPR035587">
    <property type="entry name" value="DUS-like_FMN-bd"/>
</dbReference>
<keyword evidence="2 9" id="KW-0285">Flavoprotein</keyword>
<dbReference type="Proteomes" id="UP000663879">
    <property type="component" value="Unassembled WGS sequence"/>
</dbReference>
<keyword evidence="7 9" id="KW-0560">Oxidoreductase</keyword>
<protein>
    <recommendedName>
        <fullName evidence="9">tRNA-dihydrouridine synthase</fullName>
        <ecNumber evidence="9">1.3.1.-</ecNumber>
    </recommendedName>
</protein>
<evidence type="ECO:0000256" key="2">
    <source>
        <dbReference type="ARBA" id="ARBA00022630"/>
    </source>
</evidence>
<accession>A0A813MXP5</accession>
<dbReference type="PANTHER" id="PTHR11082">
    <property type="entry name" value="TRNA-DIHYDROURIDINE SYNTHASE"/>
    <property type="match status" value="1"/>
</dbReference>
<dbReference type="Pfam" id="PF01207">
    <property type="entry name" value="Dus"/>
    <property type="match status" value="1"/>
</dbReference>
<dbReference type="SUPFAM" id="SSF51395">
    <property type="entry name" value="FMN-linked oxidoreductases"/>
    <property type="match status" value="1"/>
</dbReference>
<dbReference type="PANTHER" id="PTHR11082:SF31">
    <property type="entry name" value="TRNA-DIHYDROURIDINE(20A_20B) SYNTHASE [NAD(P)+]-LIKE"/>
    <property type="match status" value="1"/>
</dbReference>
<evidence type="ECO:0000256" key="11">
    <source>
        <dbReference type="PIRSR" id="PIRSR006621-2"/>
    </source>
</evidence>
<proteinExistence type="inferred from homology"/>
<keyword evidence="3 9" id="KW-0288">FMN</keyword>
<evidence type="ECO:0000256" key="6">
    <source>
        <dbReference type="ARBA" id="ARBA00022857"/>
    </source>
</evidence>
<evidence type="ECO:0000313" key="14">
    <source>
        <dbReference type="Proteomes" id="UP000663879"/>
    </source>
</evidence>
<dbReference type="EC" id="1.3.1.-" evidence="9"/>
<feature type="domain" description="DUS-like FMN-binding" evidence="12">
    <location>
        <begin position="30"/>
        <end position="294"/>
    </location>
</feature>
<evidence type="ECO:0000256" key="5">
    <source>
        <dbReference type="ARBA" id="ARBA00022694"/>
    </source>
</evidence>
<evidence type="ECO:0000256" key="9">
    <source>
        <dbReference type="PIRNR" id="PIRNR006621"/>
    </source>
</evidence>
<reference evidence="13" key="1">
    <citation type="submission" date="2021-02" db="EMBL/GenBank/DDBJ databases">
        <authorList>
            <person name="Nowell W R."/>
        </authorList>
    </citation>
    <scope>NUCLEOTIDE SEQUENCE</scope>
    <source>
        <strain evidence="13">Ploen Becks lab</strain>
    </source>
</reference>